<dbReference type="EMBL" id="SRMA01024068">
    <property type="protein sequence ID" value="TRZ01593.1"/>
    <property type="molecule type" value="Genomic_DNA"/>
</dbReference>
<keyword evidence="10" id="KW-1185">Reference proteome</keyword>
<dbReference type="InterPro" id="IPR001254">
    <property type="entry name" value="Trypsin_dom"/>
</dbReference>
<keyword evidence="6" id="KW-0325">Glycoprotein</keyword>
<dbReference type="SUPFAM" id="SSF50494">
    <property type="entry name" value="Trypsin-like serine proteases"/>
    <property type="match status" value="1"/>
</dbReference>
<evidence type="ECO:0000259" key="8">
    <source>
        <dbReference type="PROSITE" id="PS50240"/>
    </source>
</evidence>
<feature type="signal peptide" evidence="7">
    <location>
        <begin position="1"/>
        <end position="20"/>
    </location>
</feature>
<dbReference type="PANTHER" id="PTHR24253:SF144">
    <property type="entry name" value="CHYMOTRYPSIN-LIKE PROTEASE CTRL-1-RELATED"/>
    <property type="match status" value="1"/>
</dbReference>
<evidence type="ECO:0000256" key="6">
    <source>
        <dbReference type="ARBA" id="ARBA00023180"/>
    </source>
</evidence>
<evidence type="ECO:0000256" key="7">
    <source>
        <dbReference type="SAM" id="SignalP"/>
    </source>
</evidence>
<gene>
    <name evidence="9" type="ORF">DNTS_010157</name>
</gene>
<feature type="domain" description="Peptidase S1" evidence="8">
    <location>
        <begin position="37"/>
        <end position="268"/>
    </location>
</feature>
<evidence type="ECO:0000313" key="10">
    <source>
        <dbReference type="Proteomes" id="UP000316079"/>
    </source>
</evidence>
<sequence length="278" mass="30342">MWKETCVALLLLICVERSLSDYSEICGRPDPTLNPRIRGGQNATQGAWPWMVSLHKRRHICGGSLITKQWVLTAAHCVNGTKASDLTVYLGLWKQAELGTGVAYDVSSIHIYGDVYKRPHNDIALLKLTSSVNFTRTPNIKPMCLANESSSFPAGTSSWVIGWGCISATKTLPDSYPLQEVDVKVYSEDECKKKFSDFTEKMMCTGTATGGKAAGYADSGGPLMSKKGSAWVQSGVVKSGFDDCSGSSPTTRYTRVSEYKSWITSIITVDPPAFIHFS</sequence>
<evidence type="ECO:0000256" key="3">
    <source>
        <dbReference type="ARBA" id="ARBA00022801"/>
    </source>
</evidence>
<evidence type="ECO:0000256" key="5">
    <source>
        <dbReference type="ARBA" id="ARBA00023157"/>
    </source>
</evidence>
<keyword evidence="1" id="KW-0645">Protease</keyword>
<evidence type="ECO:0000313" key="9">
    <source>
        <dbReference type="EMBL" id="TRZ01593.1"/>
    </source>
</evidence>
<dbReference type="PRINTS" id="PR00722">
    <property type="entry name" value="CHYMOTRYPSIN"/>
</dbReference>
<keyword evidence="2 7" id="KW-0732">Signal</keyword>
<protein>
    <recommendedName>
        <fullName evidence="8">Peptidase S1 domain-containing protein</fullName>
    </recommendedName>
</protein>
<evidence type="ECO:0000256" key="4">
    <source>
        <dbReference type="ARBA" id="ARBA00022825"/>
    </source>
</evidence>
<dbReference type="PANTHER" id="PTHR24253">
    <property type="entry name" value="TRANSMEMBRANE PROTEASE SERINE"/>
    <property type="match status" value="1"/>
</dbReference>
<feature type="chain" id="PRO_5022003116" description="Peptidase S1 domain-containing protein" evidence="7">
    <location>
        <begin position="21"/>
        <end position="278"/>
    </location>
</feature>
<dbReference type="Gene3D" id="2.40.10.10">
    <property type="entry name" value="Trypsin-like serine proteases"/>
    <property type="match status" value="1"/>
</dbReference>
<keyword evidence="3" id="KW-0378">Hydrolase</keyword>
<evidence type="ECO:0000256" key="2">
    <source>
        <dbReference type="ARBA" id="ARBA00022729"/>
    </source>
</evidence>
<dbReference type="GO" id="GO:0006508">
    <property type="term" value="P:proteolysis"/>
    <property type="evidence" value="ECO:0007669"/>
    <property type="project" value="UniProtKB-KW"/>
</dbReference>
<dbReference type="SMART" id="SM00020">
    <property type="entry name" value="Tryp_SPc"/>
    <property type="match status" value="1"/>
</dbReference>
<dbReference type="GO" id="GO:0004252">
    <property type="term" value="F:serine-type endopeptidase activity"/>
    <property type="evidence" value="ECO:0007669"/>
    <property type="project" value="InterPro"/>
</dbReference>
<dbReference type="OrthoDB" id="425190at2759"/>
<keyword evidence="4" id="KW-0720">Serine protease</keyword>
<dbReference type="STRING" id="623744.A0A553RHD0"/>
<dbReference type="FunFam" id="2.40.10.10:FF:000024">
    <property type="entry name" value="Serine protease 53"/>
    <property type="match status" value="1"/>
</dbReference>
<name>A0A553RHD0_9TELE</name>
<dbReference type="InterPro" id="IPR001314">
    <property type="entry name" value="Peptidase_S1A"/>
</dbReference>
<keyword evidence="5" id="KW-1015">Disulfide bond</keyword>
<dbReference type="InterPro" id="IPR043504">
    <property type="entry name" value="Peptidase_S1_PA_chymotrypsin"/>
</dbReference>
<reference evidence="9 10" key="1">
    <citation type="journal article" date="2019" name="Sci. Data">
        <title>Hybrid genome assembly and annotation of Danionella translucida.</title>
        <authorList>
            <person name="Kadobianskyi M."/>
            <person name="Schulze L."/>
            <person name="Schuelke M."/>
            <person name="Judkewitz B."/>
        </authorList>
    </citation>
    <scope>NUCLEOTIDE SEQUENCE [LARGE SCALE GENOMIC DNA]</scope>
    <source>
        <strain evidence="9 10">Bolton</strain>
    </source>
</reference>
<dbReference type="InterPro" id="IPR018114">
    <property type="entry name" value="TRYPSIN_HIS"/>
</dbReference>
<dbReference type="PROSITE" id="PS50240">
    <property type="entry name" value="TRYPSIN_DOM"/>
    <property type="match status" value="1"/>
</dbReference>
<dbReference type="AlphaFoldDB" id="A0A553RHD0"/>
<organism evidence="9 10">
    <name type="scientific">Danionella cerebrum</name>
    <dbReference type="NCBI Taxonomy" id="2873325"/>
    <lineage>
        <taxon>Eukaryota</taxon>
        <taxon>Metazoa</taxon>
        <taxon>Chordata</taxon>
        <taxon>Craniata</taxon>
        <taxon>Vertebrata</taxon>
        <taxon>Euteleostomi</taxon>
        <taxon>Actinopterygii</taxon>
        <taxon>Neopterygii</taxon>
        <taxon>Teleostei</taxon>
        <taxon>Ostariophysi</taxon>
        <taxon>Cypriniformes</taxon>
        <taxon>Danionidae</taxon>
        <taxon>Danioninae</taxon>
        <taxon>Danionella</taxon>
    </lineage>
</organism>
<proteinExistence type="predicted"/>
<comment type="caution">
    <text evidence="9">The sequence shown here is derived from an EMBL/GenBank/DDBJ whole genome shotgun (WGS) entry which is preliminary data.</text>
</comment>
<dbReference type="PROSITE" id="PS00134">
    <property type="entry name" value="TRYPSIN_HIS"/>
    <property type="match status" value="1"/>
</dbReference>
<dbReference type="Proteomes" id="UP000316079">
    <property type="component" value="Unassembled WGS sequence"/>
</dbReference>
<dbReference type="InterPro" id="IPR009003">
    <property type="entry name" value="Peptidase_S1_PA"/>
</dbReference>
<evidence type="ECO:0000256" key="1">
    <source>
        <dbReference type="ARBA" id="ARBA00022670"/>
    </source>
</evidence>
<dbReference type="Pfam" id="PF00089">
    <property type="entry name" value="Trypsin"/>
    <property type="match status" value="1"/>
</dbReference>
<dbReference type="CDD" id="cd00190">
    <property type="entry name" value="Tryp_SPc"/>
    <property type="match status" value="1"/>
</dbReference>
<accession>A0A553RHD0</accession>